<dbReference type="EMBL" id="CM037158">
    <property type="protein sequence ID" value="KAH7852749.1"/>
    <property type="molecule type" value="Genomic_DNA"/>
</dbReference>
<name>A0ACB7YHY6_9ERIC</name>
<reference evidence="1 2" key="1">
    <citation type="journal article" date="2021" name="Hortic Res">
        <title>High-quality reference genome and annotation aids understanding of berry development for evergreen blueberry (Vaccinium darrowii).</title>
        <authorList>
            <person name="Yu J."/>
            <person name="Hulse-Kemp A.M."/>
            <person name="Babiker E."/>
            <person name="Staton M."/>
        </authorList>
    </citation>
    <scope>NUCLEOTIDE SEQUENCE [LARGE SCALE GENOMIC DNA]</scope>
    <source>
        <strain evidence="2">cv. NJ 8807/NJ 8810</strain>
        <tissue evidence="1">Young leaf</tissue>
    </source>
</reference>
<evidence type="ECO:0000313" key="2">
    <source>
        <dbReference type="Proteomes" id="UP000828048"/>
    </source>
</evidence>
<gene>
    <name evidence="1" type="ORF">Vadar_028837</name>
</gene>
<accession>A0ACB7YHY6</accession>
<protein>
    <submittedName>
        <fullName evidence="1">Uncharacterized protein</fullName>
    </submittedName>
</protein>
<proteinExistence type="predicted"/>
<organism evidence="1 2">
    <name type="scientific">Vaccinium darrowii</name>
    <dbReference type="NCBI Taxonomy" id="229202"/>
    <lineage>
        <taxon>Eukaryota</taxon>
        <taxon>Viridiplantae</taxon>
        <taxon>Streptophyta</taxon>
        <taxon>Embryophyta</taxon>
        <taxon>Tracheophyta</taxon>
        <taxon>Spermatophyta</taxon>
        <taxon>Magnoliopsida</taxon>
        <taxon>eudicotyledons</taxon>
        <taxon>Gunneridae</taxon>
        <taxon>Pentapetalae</taxon>
        <taxon>asterids</taxon>
        <taxon>Ericales</taxon>
        <taxon>Ericaceae</taxon>
        <taxon>Vaccinioideae</taxon>
        <taxon>Vaccinieae</taxon>
        <taxon>Vaccinium</taxon>
    </lineage>
</organism>
<keyword evidence="2" id="KW-1185">Reference proteome</keyword>
<dbReference type="Proteomes" id="UP000828048">
    <property type="component" value="Chromosome 8"/>
</dbReference>
<sequence length="164" mass="18819">MAKECQLPSLCIGDFNEISSVWEKQGGTVVNSKRIANFQSIILECALTDLEFKGNAFTWTNNQSGDANIRERIDKAMANVAWRKKFPKAQVFHDVILGSDHCSLILNLRVSLKRIPKLFKFKAMWFTHPSCKDIIHSSWNEHTLWSRMFKLTQKLKTCSGKLTN</sequence>
<evidence type="ECO:0000313" key="1">
    <source>
        <dbReference type="EMBL" id="KAH7852749.1"/>
    </source>
</evidence>
<comment type="caution">
    <text evidence="1">The sequence shown here is derived from an EMBL/GenBank/DDBJ whole genome shotgun (WGS) entry which is preliminary data.</text>
</comment>